<dbReference type="EMBL" id="NRSH01000068">
    <property type="protein sequence ID" value="MBK1726791.1"/>
    <property type="molecule type" value="Genomic_DNA"/>
</dbReference>
<dbReference type="InterPro" id="IPR010652">
    <property type="entry name" value="DUF1232"/>
</dbReference>
<organism evidence="7 8">
    <name type="scientific">Halorhodospira neutriphila</name>
    <dbReference type="NCBI Taxonomy" id="168379"/>
    <lineage>
        <taxon>Bacteria</taxon>
        <taxon>Pseudomonadati</taxon>
        <taxon>Pseudomonadota</taxon>
        <taxon>Gammaproteobacteria</taxon>
        <taxon>Chromatiales</taxon>
        <taxon>Ectothiorhodospiraceae</taxon>
        <taxon>Halorhodospira</taxon>
    </lineage>
</organism>
<proteinExistence type="predicted"/>
<evidence type="ECO:0000313" key="7">
    <source>
        <dbReference type="EMBL" id="MBK1726791.1"/>
    </source>
</evidence>
<evidence type="ECO:0000256" key="5">
    <source>
        <dbReference type="SAM" id="Phobius"/>
    </source>
</evidence>
<evidence type="ECO:0000259" key="6">
    <source>
        <dbReference type="Pfam" id="PF06803"/>
    </source>
</evidence>
<feature type="transmembrane region" description="Helical" evidence="5">
    <location>
        <begin position="16"/>
        <end position="32"/>
    </location>
</feature>
<comment type="subcellular location">
    <subcellularLocation>
        <location evidence="1">Endomembrane system</location>
        <topology evidence="1">Multi-pass membrane protein</topology>
    </subcellularLocation>
</comment>
<dbReference type="Proteomes" id="UP000738126">
    <property type="component" value="Unassembled WGS sequence"/>
</dbReference>
<evidence type="ECO:0000256" key="3">
    <source>
        <dbReference type="ARBA" id="ARBA00022989"/>
    </source>
</evidence>
<dbReference type="Pfam" id="PF06803">
    <property type="entry name" value="DUF1232"/>
    <property type="match status" value="1"/>
</dbReference>
<feature type="domain" description="DUF1232" evidence="6">
    <location>
        <begin position="20"/>
        <end position="55"/>
    </location>
</feature>
<gene>
    <name evidence="7" type="ORF">CKO13_07115</name>
</gene>
<comment type="caution">
    <text evidence="7">The sequence shown here is derived from an EMBL/GenBank/DDBJ whole genome shotgun (WGS) entry which is preliminary data.</text>
</comment>
<reference evidence="7 8" key="1">
    <citation type="journal article" date="2020" name="Microorganisms">
        <title>Osmotic Adaptation and Compatible Solute Biosynthesis of Phototrophic Bacteria as Revealed from Genome Analyses.</title>
        <authorList>
            <person name="Imhoff J.F."/>
            <person name="Rahn T."/>
            <person name="Kunzel S."/>
            <person name="Keller A."/>
            <person name="Neulinger S.C."/>
        </authorList>
    </citation>
    <scope>NUCLEOTIDE SEQUENCE [LARGE SCALE GENOMIC DNA]</scope>
    <source>
        <strain evidence="7 8">DSM 15116</strain>
    </source>
</reference>
<accession>A0ABS1E8R5</accession>
<evidence type="ECO:0000256" key="4">
    <source>
        <dbReference type="ARBA" id="ARBA00023136"/>
    </source>
</evidence>
<keyword evidence="3 5" id="KW-1133">Transmembrane helix</keyword>
<keyword evidence="4 5" id="KW-0472">Membrane</keyword>
<protein>
    <recommendedName>
        <fullName evidence="6">DUF1232 domain-containing protein</fullName>
    </recommendedName>
</protein>
<evidence type="ECO:0000256" key="2">
    <source>
        <dbReference type="ARBA" id="ARBA00022692"/>
    </source>
</evidence>
<evidence type="ECO:0000313" key="8">
    <source>
        <dbReference type="Proteomes" id="UP000738126"/>
    </source>
</evidence>
<evidence type="ECO:0000256" key="1">
    <source>
        <dbReference type="ARBA" id="ARBA00004127"/>
    </source>
</evidence>
<keyword evidence="2 5" id="KW-0812">Transmembrane</keyword>
<name>A0ABS1E8R5_9GAMM</name>
<sequence>MLALVRDYWRGDYRQVPWWAIAAVAAALLYILNPVDLIPDFIPVVGHIDDATVVAACLLLVEQQLAEYEAWREAAAVGDDGAEQ</sequence>
<keyword evidence="8" id="KW-1185">Reference proteome</keyword>